<dbReference type="Gene3D" id="3.40.50.1580">
    <property type="entry name" value="Nucleoside phosphorylase domain"/>
    <property type="match status" value="1"/>
</dbReference>
<sequence length="120" mass="13806">MLQFNILGRLRTDADFKRLRLFTTAALMAEGRKEVEDWRKDGFDAVDMESAAVFSVAECFNMRKGSMLFVSDQPYSEKGLLHTERDDRLLERVDDSVIELILAFLEKNNRVDIENIQTGA</sequence>
<protein>
    <submittedName>
        <fullName evidence="2">Purine-nucleoside phosphorylase</fullName>
    </submittedName>
</protein>
<dbReference type="Proteomes" id="UP000565576">
    <property type="component" value="Unassembled WGS sequence"/>
</dbReference>
<comment type="caution">
    <text evidence="2">The sequence shown here is derived from an EMBL/GenBank/DDBJ whole genome shotgun (WGS) entry which is preliminary data.</text>
</comment>
<proteinExistence type="predicted"/>
<dbReference type="Pfam" id="PF01048">
    <property type="entry name" value="PNP_UDP_1"/>
    <property type="match status" value="1"/>
</dbReference>
<dbReference type="InterPro" id="IPR035994">
    <property type="entry name" value="Nucleoside_phosphorylase_sf"/>
</dbReference>
<accession>A0A7X0IWL5</accession>
<evidence type="ECO:0000259" key="1">
    <source>
        <dbReference type="Pfam" id="PF01048"/>
    </source>
</evidence>
<organism evidence="2 3">
    <name type="scientific">Rhizobium lusitanum</name>
    <dbReference type="NCBI Taxonomy" id="293958"/>
    <lineage>
        <taxon>Bacteria</taxon>
        <taxon>Pseudomonadati</taxon>
        <taxon>Pseudomonadota</taxon>
        <taxon>Alphaproteobacteria</taxon>
        <taxon>Hyphomicrobiales</taxon>
        <taxon>Rhizobiaceae</taxon>
        <taxon>Rhizobium/Agrobacterium group</taxon>
        <taxon>Rhizobium</taxon>
    </lineage>
</organism>
<dbReference type="InterPro" id="IPR000845">
    <property type="entry name" value="Nucleoside_phosphorylase_d"/>
</dbReference>
<dbReference type="GO" id="GO:0003824">
    <property type="term" value="F:catalytic activity"/>
    <property type="evidence" value="ECO:0007669"/>
    <property type="project" value="InterPro"/>
</dbReference>
<dbReference type="GO" id="GO:0009116">
    <property type="term" value="P:nucleoside metabolic process"/>
    <property type="evidence" value="ECO:0007669"/>
    <property type="project" value="InterPro"/>
</dbReference>
<name>A0A7X0IWL5_9HYPH</name>
<reference evidence="2 3" key="1">
    <citation type="submission" date="2020-08" db="EMBL/GenBank/DDBJ databases">
        <title>Genomic Encyclopedia of Type Strains, Phase IV (KMG-V): Genome sequencing to study the core and pangenomes of soil and plant-associated prokaryotes.</title>
        <authorList>
            <person name="Whitman W."/>
        </authorList>
    </citation>
    <scope>NUCLEOTIDE SEQUENCE [LARGE SCALE GENOMIC DNA]</scope>
    <source>
        <strain evidence="2 3">SEMIA 4060</strain>
    </source>
</reference>
<dbReference type="EMBL" id="JACHBG010000023">
    <property type="protein sequence ID" value="MBB6488479.1"/>
    <property type="molecule type" value="Genomic_DNA"/>
</dbReference>
<dbReference type="RefSeq" id="WP_184710095.1">
    <property type="nucleotide sequence ID" value="NZ_JACHBG010000023.1"/>
</dbReference>
<feature type="domain" description="Nucleoside phosphorylase" evidence="1">
    <location>
        <begin position="14"/>
        <end position="105"/>
    </location>
</feature>
<gene>
    <name evidence="2" type="ORF">GGD46_005795</name>
</gene>
<evidence type="ECO:0000313" key="2">
    <source>
        <dbReference type="EMBL" id="MBB6488479.1"/>
    </source>
</evidence>
<dbReference type="AlphaFoldDB" id="A0A7X0IWL5"/>
<evidence type="ECO:0000313" key="3">
    <source>
        <dbReference type="Proteomes" id="UP000565576"/>
    </source>
</evidence>
<dbReference type="SUPFAM" id="SSF53167">
    <property type="entry name" value="Purine and uridine phosphorylases"/>
    <property type="match status" value="1"/>
</dbReference>